<keyword evidence="2" id="KW-1185">Reference proteome</keyword>
<protein>
    <submittedName>
        <fullName evidence="1">Uncharacterized protein</fullName>
    </submittedName>
</protein>
<comment type="caution">
    <text evidence="1">The sequence shown here is derived from an EMBL/GenBank/DDBJ whole genome shotgun (WGS) entry which is preliminary data.</text>
</comment>
<dbReference type="AlphaFoldDB" id="A0A842IAL9"/>
<gene>
    <name evidence="1" type="ORF">H7F16_13115</name>
</gene>
<dbReference type="EMBL" id="JACLQD010000003">
    <property type="protein sequence ID" value="MBC2836453.1"/>
    <property type="molecule type" value="Genomic_DNA"/>
</dbReference>
<organism evidence="1 2">
    <name type="scientific">Paragemmobacter straminiformis</name>
    <dbReference type="NCBI Taxonomy" id="2045119"/>
    <lineage>
        <taxon>Bacteria</taxon>
        <taxon>Pseudomonadati</taxon>
        <taxon>Pseudomonadota</taxon>
        <taxon>Alphaproteobacteria</taxon>
        <taxon>Rhodobacterales</taxon>
        <taxon>Paracoccaceae</taxon>
        <taxon>Paragemmobacter</taxon>
    </lineage>
</organism>
<name>A0A842IAL9_9RHOB</name>
<evidence type="ECO:0000313" key="2">
    <source>
        <dbReference type="Proteomes" id="UP000555411"/>
    </source>
</evidence>
<sequence>MQKVNEAGFWRTARRGVMIGAVMPMTMVPQVVSAGILAPQGLRSEVLIETGADLMPHLELGLGRATHDGGLIEVSGPCPDDIDNGGGGNVGFLEVPGMDVADASPALDELIRQSDALAAEAQVTLASCFDGPIEPTDPVKLTGTLDKSIKAVNDTCDTFQIQYRVYCLANQYKALAQQLPSGGQYFEMKRILNDTADQLRALADENADAEAPQARVTDVPRRAPAVARAPLPAIRADRVEATAAAATVILQNAQILLIRSVEDSEARYAAYQTVASGMDNSMLLLRS</sequence>
<evidence type="ECO:0000313" key="1">
    <source>
        <dbReference type="EMBL" id="MBC2836453.1"/>
    </source>
</evidence>
<accession>A0A842IAL9</accession>
<dbReference type="Proteomes" id="UP000555411">
    <property type="component" value="Unassembled WGS sequence"/>
</dbReference>
<proteinExistence type="predicted"/>
<reference evidence="1 2" key="1">
    <citation type="journal article" date="2017" name="Int. J. Syst. Evol. Microbiol.">
        <title>Gemmobacter straminiformis sp. nov., isolated from an artificial fountain.</title>
        <authorList>
            <person name="Kang J.Y."/>
            <person name="Kim M.J."/>
            <person name="Chun J."/>
            <person name="Son K.P."/>
            <person name="Jahng K.Y."/>
        </authorList>
    </citation>
    <scope>NUCLEOTIDE SEQUENCE [LARGE SCALE GENOMIC DNA]</scope>
    <source>
        <strain evidence="1 2">CAM-8</strain>
    </source>
</reference>